<evidence type="ECO:0000313" key="4">
    <source>
        <dbReference type="EMBL" id="KAL0951091.1"/>
    </source>
</evidence>
<dbReference type="PANTHER" id="PTHR23159">
    <property type="entry name" value="CENTROSOMAL PROTEIN 2"/>
    <property type="match status" value="1"/>
</dbReference>
<name>A0ABR3J617_9AGAR</name>
<dbReference type="InterPro" id="IPR000237">
    <property type="entry name" value="GRIP_dom"/>
</dbReference>
<feature type="region of interest" description="Disordered" evidence="2">
    <location>
        <begin position="10"/>
        <end position="282"/>
    </location>
</feature>
<reference evidence="5" key="1">
    <citation type="submission" date="2024-06" db="EMBL/GenBank/DDBJ databases">
        <title>Multi-omics analyses provide insights into the biosynthesis of the anticancer antibiotic pleurotin in Hohenbuehelia grisea.</title>
        <authorList>
            <person name="Weaver J.A."/>
            <person name="Alberti F."/>
        </authorList>
    </citation>
    <scope>NUCLEOTIDE SEQUENCE [LARGE SCALE GENOMIC DNA]</scope>
    <source>
        <strain evidence="5">T-177</strain>
    </source>
</reference>
<organism evidence="4 5">
    <name type="scientific">Hohenbuehelia grisea</name>
    <dbReference type="NCBI Taxonomy" id="104357"/>
    <lineage>
        <taxon>Eukaryota</taxon>
        <taxon>Fungi</taxon>
        <taxon>Dikarya</taxon>
        <taxon>Basidiomycota</taxon>
        <taxon>Agaricomycotina</taxon>
        <taxon>Agaricomycetes</taxon>
        <taxon>Agaricomycetidae</taxon>
        <taxon>Agaricales</taxon>
        <taxon>Pleurotineae</taxon>
        <taxon>Pleurotaceae</taxon>
        <taxon>Hohenbuehelia</taxon>
    </lineage>
</organism>
<dbReference type="SUPFAM" id="SSF90257">
    <property type="entry name" value="Myosin rod fragments"/>
    <property type="match status" value="1"/>
</dbReference>
<feature type="compositionally biased region" description="Basic and acidic residues" evidence="2">
    <location>
        <begin position="22"/>
        <end position="33"/>
    </location>
</feature>
<evidence type="ECO:0000256" key="2">
    <source>
        <dbReference type="SAM" id="MobiDB-lite"/>
    </source>
</evidence>
<feature type="domain" description="GRIP" evidence="3">
    <location>
        <begin position="845"/>
        <end position="893"/>
    </location>
</feature>
<sequence>MFSQLRNAVENLAHVPIPQPRRGSDATDGRESMSRSASLDLNPNRQPSSPLSSSQLADSAIANLRKSFASNRSASPASTSRRPTVPHSQSDKDVRKMNLEERLRANFTIGDVSTGTTPAASSRASPKPETPARVTSPSSVPLPDTPPMSPLVAASNPPPIAEEIPKSPEPASSLEGDTAPEPSLNVSEKSERHPEAEIPLPEDEAVESTPAADDTDSEKPDHPLGDVADSAAVPDGTERPDEATQVDVSSPKNTVPETENNSDEVPPTENSTQPPADSDNVDALQERLRLLEQRFSEVTDSIKRLQAERDLTDKVVREATPLKSSQNSDELRDYLQNVQQKLEMSEDDVQRLNNKLTRQEDRIEELRDIHRLESSSQSDQVEQLRKQLSETEALFKTTQEAVSQAKSESARFKSEVDKLKGDVERNATIAKEEEEKRVKAISLLKTVRQKLVKAEKDKEEALKEAAAAKDREQTDRGKVQAETSKLQKEIDAVNAEREQAVNGLKAQFDKEISALKDRHEKEVAALRGQFELDAITVKSVHSKEIATKESQISALENSVNSLSRDKNNFFDQLQMRQAEVESVQSHLESLQSQNTELQYQLRETNDRLALLSENLSEARREQEGRSLTPMTSTDDVARLIASTEAKYESKLADLRRDLSSAERERNESESEWSRKLREKSREAEELRMVLQSSAKTREDITETVNGLNSQIEALKHEIGDYRVKVASLQLRGSKIDELEAALKDSMTESELKVSVLENQLEESKAREAQIRANNKTLREELRKVQSSVALLERQRNPGVGYWTTRTDQPPTPTQGESRTSLSSSSSDLTSRIASPPPPSSPRPQKDDEEVNLEYLRNVILQFLEHKEMRPSLVKVLSIILHFTPQETRRLIARV</sequence>
<dbReference type="PANTHER" id="PTHR23159:SF31">
    <property type="entry name" value="CENTROSOME-ASSOCIATED PROTEIN CEP250 ISOFORM X1"/>
    <property type="match status" value="1"/>
</dbReference>
<evidence type="ECO:0000256" key="1">
    <source>
        <dbReference type="SAM" id="Coils"/>
    </source>
</evidence>
<feature type="compositionally biased region" description="Low complexity" evidence="2">
    <location>
        <begin position="803"/>
        <end position="831"/>
    </location>
</feature>
<feature type="region of interest" description="Disordered" evidence="2">
    <location>
        <begin position="799"/>
        <end position="846"/>
    </location>
</feature>
<dbReference type="Gene3D" id="1.10.220.60">
    <property type="entry name" value="GRIP domain"/>
    <property type="match status" value="1"/>
</dbReference>
<feature type="coiled-coil region" evidence="1">
    <location>
        <begin position="697"/>
        <end position="794"/>
    </location>
</feature>
<evidence type="ECO:0000259" key="3">
    <source>
        <dbReference type="PROSITE" id="PS50913"/>
    </source>
</evidence>
<feature type="compositionally biased region" description="Polar residues" evidence="2">
    <location>
        <begin position="111"/>
        <end position="124"/>
    </location>
</feature>
<evidence type="ECO:0000313" key="5">
    <source>
        <dbReference type="Proteomes" id="UP001556367"/>
    </source>
</evidence>
<dbReference type="SMART" id="SM00755">
    <property type="entry name" value="Grip"/>
    <property type="match status" value="1"/>
</dbReference>
<comment type="caution">
    <text evidence="4">The sequence shown here is derived from an EMBL/GenBank/DDBJ whole genome shotgun (WGS) entry which is preliminary data.</text>
</comment>
<feature type="compositionally biased region" description="Low complexity" evidence="2">
    <location>
        <begin position="69"/>
        <end position="83"/>
    </location>
</feature>
<accession>A0ABR3J617</accession>
<gene>
    <name evidence="4" type="ORF">HGRIS_007829</name>
</gene>
<protein>
    <recommendedName>
        <fullName evidence="3">GRIP domain-containing protein</fullName>
    </recommendedName>
</protein>
<feature type="compositionally biased region" description="Polar residues" evidence="2">
    <location>
        <begin position="34"/>
        <end position="45"/>
    </location>
</feature>
<feature type="compositionally biased region" description="Low complexity" evidence="2">
    <location>
        <begin position="46"/>
        <end position="56"/>
    </location>
</feature>
<dbReference type="Pfam" id="PF01465">
    <property type="entry name" value="GRIP"/>
    <property type="match status" value="1"/>
</dbReference>
<feature type="region of interest" description="Disordered" evidence="2">
    <location>
        <begin position="464"/>
        <end position="484"/>
    </location>
</feature>
<feature type="compositionally biased region" description="Basic and acidic residues" evidence="2">
    <location>
        <begin position="89"/>
        <end position="104"/>
    </location>
</feature>
<keyword evidence="1" id="KW-0175">Coiled coil</keyword>
<dbReference type="EMBL" id="JASNQZ010000011">
    <property type="protein sequence ID" value="KAL0951091.1"/>
    <property type="molecule type" value="Genomic_DNA"/>
</dbReference>
<feature type="region of interest" description="Disordered" evidence="2">
    <location>
        <begin position="658"/>
        <end position="678"/>
    </location>
</feature>
<dbReference type="Proteomes" id="UP001556367">
    <property type="component" value="Unassembled WGS sequence"/>
</dbReference>
<keyword evidence="5" id="KW-1185">Reference proteome</keyword>
<proteinExistence type="predicted"/>
<feature type="compositionally biased region" description="Polar residues" evidence="2">
    <location>
        <begin position="246"/>
        <end position="259"/>
    </location>
</feature>
<dbReference type="PROSITE" id="PS50913">
    <property type="entry name" value="GRIP"/>
    <property type="match status" value="1"/>
</dbReference>